<proteinExistence type="predicted"/>
<accession>A0A1Y5SPX3</accession>
<evidence type="ECO:0000313" key="2">
    <source>
        <dbReference type="Proteomes" id="UP000193307"/>
    </source>
</evidence>
<keyword evidence="2" id="KW-1185">Reference proteome</keyword>
<reference evidence="1 2" key="1">
    <citation type="submission" date="2017-03" db="EMBL/GenBank/DDBJ databases">
        <authorList>
            <person name="Afonso C.L."/>
            <person name="Miller P.J."/>
            <person name="Scott M.A."/>
            <person name="Spackman E."/>
            <person name="Goraichik I."/>
            <person name="Dimitrov K.M."/>
            <person name="Suarez D.L."/>
            <person name="Swayne D.E."/>
        </authorList>
    </citation>
    <scope>NUCLEOTIDE SEQUENCE [LARGE SCALE GENOMIC DNA]</scope>
    <source>
        <strain evidence="1 2">CECT 7971</strain>
    </source>
</reference>
<protein>
    <recommendedName>
        <fullName evidence="3">Phosphoadenosine phosphosulfate reductase</fullName>
    </recommendedName>
</protein>
<organism evidence="1 2">
    <name type="scientific">Pacificibacter marinus</name>
    <dbReference type="NCBI Taxonomy" id="658057"/>
    <lineage>
        <taxon>Bacteria</taxon>
        <taxon>Pseudomonadati</taxon>
        <taxon>Pseudomonadota</taxon>
        <taxon>Alphaproteobacteria</taxon>
        <taxon>Rhodobacterales</taxon>
        <taxon>Roseobacteraceae</taxon>
        <taxon>Pacificibacter</taxon>
    </lineage>
</organism>
<gene>
    <name evidence="1" type="ORF">PAM7971_02104</name>
</gene>
<name>A0A1Y5SPX3_9RHOB</name>
<sequence>MDQPPKSDAQNVRTSDISDLPRAQWLEAIEDIGEDAGYFEPLGADHCVMFSDEAPRLLVTFESYDSITERSENGLPLGYNFAKKHGWSHLSIIAHGSDPTSLWFRVHNIYGYFDRLVDEGFFEDFDQVVFYGAGHSGYAACAYSVASPGATVIAIAPQATLDARLASWDKRFSNTRRMDFSTRYGFAPHMIDAADHAMILYDPHIDPDAMHAALFKNRHTSLRPVRNFGADPEFEMLEMGAVEPILIAAMNGVLTQRVVTRALRNRRHHAGYQRRLLTEVTAQNHPLLTTRLCTHVLKTRKARPFESALGLAQKSMQEQGMTIPFDAKPD</sequence>
<dbReference type="EMBL" id="FWFW01000006">
    <property type="protein sequence ID" value="SLN43935.1"/>
    <property type="molecule type" value="Genomic_DNA"/>
</dbReference>
<evidence type="ECO:0000313" key="1">
    <source>
        <dbReference type="EMBL" id="SLN43935.1"/>
    </source>
</evidence>
<dbReference type="Proteomes" id="UP000193307">
    <property type="component" value="Unassembled WGS sequence"/>
</dbReference>
<evidence type="ECO:0008006" key="3">
    <source>
        <dbReference type="Google" id="ProtNLM"/>
    </source>
</evidence>
<dbReference type="STRING" id="658057.SAMN04488032_105222"/>
<dbReference type="AlphaFoldDB" id="A0A1Y5SPX3"/>